<dbReference type="CTD" id="20234674"/>
<dbReference type="HOGENOM" id="CLU_152645_0_0_1"/>
<dbReference type="Gene3D" id="2.60.200.20">
    <property type="match status" value="1"/>
</dbReference>
<sequence>WYFVDVSGKRFRLPRTMLFIGREACDVLVKVDTVDKRHAVITFDHYLERFKIKDLSTTNKTYVNQCRIPEQEYVTLNHMDTVRLGYDILFSRRL</sequence>
<dbReference type="RefSeq" id="XP_009051318.1">
    <property type="nucleotide sequence ID" value="XM_009053070.1"/>
</dbReference>
<keyword evidence="3" id="KW-1185">Reference proteome</keyword>
<dbReference type="EMBL" id="KB201299">
    <property type="protein sequence ID" value="ESO97994.1"/>
    <property type="molecule type" value="Genomic_DNA"/>
</dbReference>
<reference evidence="2 3" key="1">
    <citation type="journal article" date="2013" name="Nature">
        <title>Insights into bilaterian evolution from three spiralian genomes.</title>
        <authorList>
            <person name="Simakov O."/>
            <person name="Marletaz F."/>
            <person name="Cho S.J."/>
            <person name="Edsinger-Gonzales E."/>
            <person name="Havlak P."/>
            <person name="Hellsten U."/>
            <person name="Kuo D.H."/>
            <person name="Larsson T."/>
            <person name="Lv J."/>
            <person name="Arendt D."/>
            <person name="Savage R."/>
            <person name="Osoegawa K."/>
            <person name="de Jong P."/>
            <person name="Grimwood J."/>
            <person name="Chapman J.A."/>
            <person name="Shapiro H."/>
            <person name="Aerts A."/>
            <person name="Otillar R.P."/>
            <person name="Terry A.Y."/>
            <person name="Boore J.L."/>
            <person name="Grigoriev I.V."/>
            <person name="Lindberg D.R."/>
            <person name="Seaver E.C."/>
            <person name="Weisblat D.A."/>
            <person name="Putnam N.H."/>
            <person name="Rokhsar D.S."/>
        </authorList>
    </citation>
    <scope>NUCLEOTIDE SEQUENCE [LARGE SCALE GENOMIC DNA]</scope>
</reference>
<dbReference type="PANTHER" id="PTHR15715">
    <property type="entry name" value="CENTROSOMAL PROTEIN OF 170 KDA"/>
    <property type="match status" value="1"/>
</dbReference>
<dbReference type="Proteomes" id="UP000030746">
    <property type="component" value="Unassembled WGS sequence"/>
</dbReference>
<protein>
    <recommendedName>
        <fullName evidence="1">FHA domain-containing protein</fullName>
    </recommendedName>
</protein>
<proteinExistence type="predicted"/>
<organism evidence="2 3">
    <name type="scientific">Lottia gigantea</name>
    <name type="common">Giant owl limpet</name>
    <dbReference type="NCBI Taxonomy" id="225164"/>
    <lineage>
        <taxon>Eukaryota</taxon>
        <taxon>Metazoa</taxon>
        <taxon>Spiralia</taxon>
        <taxon>Lophotrochozoa</taxon>
        <taxon>Mollusca</taxon>
        <taxon>Gastropoda</taxon>
        <taxon>Patellogastropoda</taxon>
        <taxon>Lottioidea</taxon>
        <taxon>Lottiidae</taxon>
        <taxon>Lottia</taxon>
    </lineage>
</organism>
<dbReference type="OMA" id="WSLVNIE"/>
<dbReference type="InterPro" id="IPR000253">
    <property type="entry name" value="FHA_dom"/>
</dbReference>
<feature type="non-terminal residue" evidence="2">
    <location>
        <position position="1"/>
    </location>
</feature>
<dbReference type="PROSITE" id="PS50006">
    <property type="entry name" value="FHA_DOMAIN"/>
    <property type="match status" value="1"/>
</dbReference>
<evidence type="ECO:0000313" key="2">
    <source>
        <dbReference type="EMBL" id="ESO97994.1"/>
    </source>
</evidence>
<feature type="domain" description="FHA" evidence="1">
    <location>
        <begin position="18"/>
        <end position="68"/>
    </location>
</feature>
<dbReference type="InterPro" id="IPR008984">
    <property type="entry name" value="SMAD_FHA_dom_sf"/>
</dbReference>
<dbReference type="OrthoDB" id="444265at2759"/>
<dbReference type="KEGG" id="lgi:LOTGIDRAFT_143337"/>
<name>V4C8E1_LOTGI</name>
<dbReference type="Pfam" id="PF00498">
    <property type="entry name" value="FHA"/>
    <property type="match status" value="1"/>
</dbReference>
<accession>V4C8E1</accession>
<dbReference type="GeneID" id="20234674"/>
<dbReference type="PANTHER" id="PTHR15715:SF47">
    <property type="entry name" value="FHA DOMAIN-CONTAINING PROTEIN"/>
    <property type="match status" value="1"/>
</dbReference>
<evidence type="ECO:0000259" key="1">
    <source>
        <dbReference type="PROSITE" id="PS50006"/>
    </source>
</evidence>
<dbReference type="InterPro" id="IPR051176">
    <property type="entry name" value="Cent_Immune-Sig_Mod"/>
</dbReference>
<gene>
    <name evidence="2" type="ORF">LOTGIDRAFT_143337</name>
</gene>
<dbReference type="AlphaFoldDB" id="V4C8E1"/>
<dbReference type="STRING" id="225164.V4C8E1"/>
<dbReference type="SUPFAM" id="SSF49879">
    <property type="entry name" value="SMAD/FHA domain"/>
    <property type="match status" value="1"/>
</dbReference>
<evidence type="ECO:0000313" key="3">
    <source>
        <dbReference type="Proteomes" id="UP000030746"/>
    </source>
</evidence>